<reference evidence="5" key="2">
    <citation type="journal article" date="2024" name="Plant">
        <title>Genomic evolution and insights into agronomic trait innovations of Sesamum species.</title>
        <authorList>
            <person name="Miao H."/>
            <person name="Wang L."/>
            <person name="Qu L."/>
            <person name="Liu H."/>
            <person name="Sun Y."/>
            <person name="Le M."/>
            <person name="Wang Q."/>
            <person name="Wei S."/>
            <person name="Zheng Y."/>
            <person name="Lin W."/>
            <person name="Duan Y."/>
            <person name="Cao H."/>
            <person name="Xiong S."/>
            <person name="Wang X."/>
            <person name="Wei L."/>
            <person name="Li C."/>
            <person name="Ma Q."/>
            <person name="Ju M."/>
            <person name="Zhao R."/>
            <person name="Li G."/>
            <person name="Mu C."/>
            <person name="Tian Q."/>
            <person name="Mei H."/>
            <person name="Zhang T."/>
            <person name="Gao T."/>
            <person name="Zhang H."/>
        </authorList>
    </citation>
    <scope>NUCLEOTIDE SEQUENCE</scope>
    <source>
        <strain evidence="5">3651</strain>
    </source>
</reference>
<keyword evidence="2" id="KW-0479">Metal-binding</keyword>
<evidence type="ECO:0000313" key="5">
    <source>
        <dbReference type="EMBL" id="KAK4429139.1"/>
    </source>
</evidence>
<evidence type="ECO:0000259" key="4">
    <source>
        <dbReference type="Pfam" id="PF13359"/>
    </source>
</evidence>
<organism evidence="5 6">
    <name type="scientific">Sesamum alatum</name>
    <dbReference type="NCBI Taxonomy" id="300844"/>
    <lineage>
        <taxon>Eukaryota</taxon>
        <taxon>Viridiplantae</taxon>
        <taxon>Streptophyta</taxon>
        <taxon>Embryophyta</taxon>
        <taxon>Tracheophyta</taxon>
        <taxon>Spermatophyta</taxon>
        <taxon>Magnoliopsida</taxon>
        <taxon>eudicotyledons</taxon>
        <taxon>Gunneridae</taxon>
        <taxon>Pentapetalae</taxon>
        <taxon>asterids</taxon>
        <taxon>lamiids</taxon>
        <taxon>Lamiales</taxon>
        <taxon>Pedaliaceae</taxon>
        <taxon>Sesamum</taxon>
    </lineage>
</organism>
<comment type="caution">
    <text evidence="5">The sequence shown here is derived from an EMBL/GenBank/DDBJ whole genome shotgun (WGS) entry which is preliminary data.</text>
</comment>
<feature type="compositionally biased region" description="Polar residues" evidence="3">
    <location>
        <begin position="14"/>
        <end position="24"/>
    </location>
</feature>
<gene>
    <name evidence="5" type="ORF">Salat_1214100</name>
</gene>
<sequence length="158" mass="18366">MTDSNSDTRLDSLPHSSSSGNLTDENNDDENQVYTNYRETFNHRHSSLRSAIERSFGIWKEKWQMITDMPVNIPWPDQGALVPATMTIHNFIRKHDQYDLDFLNVDQNPNVHSEEDDVNGEDEDSHHTEVQQSTHEMDKLKDDICTSITFCRLEIPMN</sequence>
<feature type="region of interest" description="Disordered" evidence="3">
    <location>
        <begin position="107"/>
        <end position="138"/>
    </location>
</feature>
<keyword evidence="6" id="KW-1185">Reference proteome</keyword>
<dbReference type="GO" id="GO:0046872">
    <property type="term" value="F:metal ion binding"/>
    <property type="evidence" value="ECO:0007669"/>
    <property type="project" value="UniProtKB-KW"/>
</dbReference>
<feature type="compositionally biased region" description="Basic and acidic residues" evidence="3">
    <location>
        <begin position="1"/>
        <end position="12"/>
    </location>
</feature>
<feature type="region of interest" description="Disordered" evidence="3">
    <location>
        <begin position="1"/>
        <end position="29"/>
    </location>
</feature>
<feature type="compositionally biased region" description="Acidic residues" evidence="3">
    <location>
        <begin position="114"/>
        <end position="123"/>
    </location>
</feature>
<reference evidence="5" key="1">
    <citation type="submission" date="2020-06" db="EMBL/GenBank/DDBJ databases">
        <authorList>
            <person name="Li T."/>
            <person name="Hu X."/>
            <person name="Zhang T."/>
            <person name="Song X."/>
            <person name="Zhang H."/>
            <person name="Dai N."/>
            <person name="Sheng W."/>
            <person name="Hou X."/>
            <person name="Wei L."/>
        </authorList>
    </citation>
    <scope>NUCLEOTIDE SEQUENCE</scope>
    <source>
        <strain evidence="5">3651</strain>
        <tissue evidence="5">Leaf</tissue>
    </source>
</reference>
<evidence type="ECO:0000256" key="3">
    <source>
        <dbReference type="SAM" id="MobiDB-lite"/>
    </source>
</evidence>
<accession>A0AAE2CP75</accession>
<dbReference type="AlphaFoldDB" id="A0AAE2CP75"/>
<evidence type="ECO:0000256" key="2">
    <source>
        <dbReference type="ARBA" id="ARBA00022723"/>
    </source>
</evidence>
<dbReference type="Pfam" id="PF13359">
    <property type="entry name" value="DDE_Tnp_4"/>
    <property type="match status" value="1"/>
</dbReference>
<dbReference type="EMBL" id="JACGWO010000004">
    <property type="protein sequence ID" value="KAK4429139.1"/>
    <property type="molecule type" value="Genomic_DNA"/>
</dbReference>
<feature type="compositionally biased region" description="Basic and acidic residues" evidence="3">
    <location>
        <begin position="124"/>
        <end position="138"/>
    </location>
</feature>
<dbReference type="Proteomes" id="UP001293254">
    <property type="component" value="Unassembled WGS sequence"/>
</dbReference>
<feature type="domain" description="DDE Tnp4" evidence="4">
    <location>
        <begin position="30"/>
        <end position="90"/>
    </location>
</feature>
<name>A0AAE2CP75_9LAMI</name>
<evidence type="ECO:0000256" key="1">
    <source>
        <dbReference type="ARBA" id="ARBA00001968"/>
    </source>
</evidence>
<evidence type="ECO:0000313" key="6">
    <source>
        <dbReference type="Proteomes" id="UP001293254"/>
    </source>
</evidence>
<dbReference type="InterPro" id="IPR027806">
    <property type="entry name" value="HARBI1_dom"/>
</dbReference>
<comment type="cofactor">
    <cofactor evidence="1">
        <name>a divalent metal cation</name>
        <dbReference type="ChEBI" id="CHEBI:60240"/>
    </cofactor>
</comment>
<proteinExistence type="predicted"/>
<protein>
    <recommendedName>
        <fullName evidence="4">DDE Tnp4 domain-containing protein</fullName>
    </recommendedName>
</protein>